<dbReference type="InterPro" id="IPR038287">
    <property type="entry name" value="Cse2_sf"/>
</dbReference>
<dbReference type="InterPro" id="IPR013382">
    <property type="entry name" value="CRISPR-assoc_prot_Cse2"/>
</dbReference>
<dbReference type="AlphaFoldDB" id="A0A2P2E1H4"/>
<name>A0A2P2E1H4_9LEPT</name>
<keyword evidence="2" id="KW-1185">Reference proteome</keyword>
<protein>
    <submittedName>
        <fullName evidence="1">CRISPR-associated protein CasB/Cse2</fullName>
    </submittedName>
</protein>
<accession>A0A2P2E1H4</accession>
<dbReference type="Gene3D" id="1.10.520.40">
    <property type="entry name" value="CRISPR-associated protein Cse2"/>
    <property type="match status" value="1"/>
</dbReference>
<dbReference type="NCBIfam" id="TIGR02548">
    <property type="entry name" value="casB_cse2"/>
    <property type="match status" value="1"/>
</dbReference>
<dbReference type="OrthoDB" id="333835at2"/>
<dbReference type="Proteomes" id="UP000245133">
    <property type="component" value="Unassembled WGS sequence"/>
</dbReference>
<evidence type="ECO:0000313" key="2">
    <source>
        <dbReference type="Proteomes" id="UP000245133"/>
    </source>
</evidence>
<proteinExistence type="predicted"/>
<dbReference type="RefSeq" id="WP_108976734.1">
    <property type="nucleotide sequence ID" value="NZ_BFBB01000007.1"/>
</dbReference>
<comment type="caution">
    <text evidence="1">The sequence shown here is derived from an EMBL/GenBank/DDBJ whole genome shotgun (WGS) entry which is preliminary data.</text>
</comment>
<dbReference type="CDD" id="cd09731">
    <property type="entry name" value="Cse2_I-E"/>
    <property type="match status" value="1"/>
</dbReference>
<gene>
    <name evidence="1" type="primary">casB</name>
    <name evidence="1" type="ORF">LPTSP4_22640</name>
</gene>
<dbReference type="Pfam" id="PF09485">
    <property type="entry name" value="CRISPR_Cse2"/>
    <property type="match status" value="1"/>
</dbReference>
<reference evidence="1 2" key="1">
    <citation type="submission" date="2018-02" db="EMBL/GenBank/DDBJ databases">
        <title>Novel Leptospira species isolated from soil and water in Japan.</title>
        <authorList>
            <person name="Nakao R."/>
            <person name="Masuzawa T."/>
        </authorList>
    </citation>
    <scope>NUCLEOTIDE SEQUENCE [LARGE SCALE GENOMIC DNA]</scope>
    <source>
        <strain evidence="1 2">YH101</strain>
    </source>
</reference>
<evidence type="ECO:0000313" key="1">
    <source>
        <dbReference type="EMBL" id="GBF50737.1"/>
    </source>
</evidence>
<sequence length="188" mass="21849">MRVFDKDSPSGEIILQWWNDLQRNNGNRANLRRCNTPTETVFLPVSQILISKLRISDDIQFKLSSDRICAIAGILSHVKENIPINFARQLSQKKSGSDQALVSDIRFRRILQYSSISEDELFYQKIIRVIHHVDRKVNIFDIFYSLYFWGLGDKVKKQWAYDYYGTTNPSENNNDDLENTIALGANNE</sequence>
<organism evidence="1 2">
    <name type="scientific">Leptospira ryugenii</name>
    <dbReference type="NCBI Taxonomy" id="1917863"/>
    <lineage>
        <taxon>Bacteria</taxon>
        <taxon>Pseudomonadati</taxon>
        <taxon>Spirochaetota</taxon>
        <taxon>Spirochaetia</taxon>
        <taxon>Leptospirales</taxon>
        <taxon>Leptospiraceae</taxon>
        <taxon>Leptospira</taxon>
    </lineage>
</organism>
<dbReference type="EMBL" id="BFBB01000007">
    <property type="protein sequence ID" value="GBF50737.1"/>
    <property type="molecule type" value="Genomic_DNA"/>
</dbReference>